<comment type="subcellular location">
    <subcellularLocation>
        <location evidence="1 8">Nucleus</location>
    </subcellularLocation>
</comment>
<evidence type="ECO:0000256" key="8">
    <source>
        <dbReference type="PIRNR" id="PIRNR005719"/>
    </source>
</evidence>
<feature type="coiled-coil region" evidence="9">
    <location>
        <begin position="883"/>
        <end position="1001"/>
    </location>
</feature>
<dbReference type="InterPro" id="IPR027417">
    <property type="entry name" value="P-loop_NTPase"/>
</dbReference>
<feature type="compositionally biased region" description="Basic and acidic residues" evidence="10">
    <location>
        <begin position="373"/>
        <end position="382"/>
    </location>
</feature>
<dbReference type="InterPro" id="IPR010935">
    <property type="entry name" value="SMC_hinge"/>
</dbReference>
<keyword evidence="6" id="KW-0226">DNA condensation</keyword>
<dbReference type="SUPFAM" id="SSF75553">
    <property type="entry name" value="Smc hinge domain"/>
    <property type="match status" value="1"/>
</dbReference>
<dbReference type="Gene3D" id="1.20.1060.20">
    <property type="match status" value="1"/>
</dbReference>
<dbReference type="Pfam" id="PF02463">
    <property type="entry name" value="SMC_N"/>
    <property type="match status" value="1"/>
</dbReference>
<keyword evidence="7 8" id="KW-0539">Nucleus</keyword>
<feature type="region of interest" description="Disordered" evidence="10">
    <location>
        <begin position="1"/>
        <end position="31"/>
    </location>
</feature>
<evidence type="ECO:0000256" key="3">
    <source>
        <dbReference type="ARBA" id="ARBA00022741"/>
    </source>
</evidence>
<feature type="region of interest" description="Disordered" evidence="10">
    <location>
        <begin position="359"/>
        <end position="397"/>
    </location>
</feature>
<evidence type="ECO:0000256" key="4">
    <source>
        <dbReference type="ARBA" id="ARBA00022840"/>
    </source>
</evidence>
<dbReference type="Gene3D" id="1.10.287.1490">
    <property type="match status" value="1"/>
</dbReference>
<evidence type="ECO:0000259" key="11">
    <source>
        <dbReference type="SMART" id="SM00968"/>
    </source>
</evidence>
<keyword evidence="4" id="KW-0067">ATP-binding</keyword>
<keyword evidence="3" id="KW-0547">Nucleotide-binding</keyword>
<sequence length="1245" mass="142105">MADDVTSNEQLPRPESEEAEEAMITEQPKNEANTARLMITKIVNENFKSYAGVQELGPFHKNFSSIVGPNGSGKSNVIDAMLFVFGYRSKMIRTKKVSQLIHNSENHQNVQSCTVAVHFQKIIDLPGDEYEVVPGSQFVVSRTARKDNSSDYHVNNRKVPFKEVAKLLKDCGIDLDHNRFLILQGEVEQISMMKPKALSEHEEGMLEYLEDIIGSSRFKEPIEQLANEVETLNEARGEKLNRVKAVEKEKDELEGSKNEAVEYLKMENSITKQRNVLFQRYICECSLNEEKAMEKRDEIKQGYDDLKKELAEFTEKKKGHTKEHKKAAKKYEELAKVVEETRKSFGAYDRDDIKLREEFKHSKQNQKKLQKNLQKEKEKLEELQNVPEKSQRELQKLEEKKNDLEVKRKAEEEKLAEVMAGLKTETEGLQTEKEAKETELMGWNKVVNEAKSKMDVAKSELEIYKSQHETVVNQLQEANNNLEKALETRTQRKSEIQSLQDEVPELKNRLQKAEADLVKAIEGEKKVSEELRSMRTKVEEARSSFQASRRSGKILEALMRQKESGKIKGIFGRLGDLGAIDDKYDVAISTACGPLDNIVCDSIDTAQKCITFLKQNDIGTATFIGLDKIEKFRKDATSKIQTPQNVPRLYDLVRVKDDQIRTAFYFALRNTLVANDLKQATDIAYQGSKRWRVVTLKGELIDQSGTMSGGGTKLLKGRMGSRIVADVSPAQLEAMEKSLENETKAAAEYRESKTRLEEMVDELKKELSTAEHNLQKYNMETKALDEQEVALKQQIVHLEKQVKESTPDKAKLKQLQDAVKKHEKDWQTAAASAAKIETEVQKLHKQIMEIGGAKLKTQQGRVDVLTKAMDEVAGQITKANVAIKTCQRNTKKAEDNISSLEKDIEENDANIKRLEEEFTTLEEKASNVLQDYEKAQQEMSEMEESLDVLRKELEAVEKEENKLRAQEVDIKHEVEKYETVLKENQQKVKHWQKELSKLSLQSVSASADAEPEESLPTLTREELEGVDKETVMYEITVLEEKLQQMKPNMAAIAEYRKKEEAYLARVKELDDVTNDRDQKRKEHEAMRKQRLDEFMTGFSVITTKLKEMYQMITLGGDAELELVDSLDPFSEGIVFSVRPPKKSWKNISNLSGGEKTLSSLALVFALHHYKPTPLYVMDEIDAALDFRNVSIVANYIKERTKNAQFIIISLRNNMFELADRLIGIFKTDNCTKSVAINPRAIASTA</sequence>
<evidence type="ECO:0000256" key="5">
    <source>
        <dbReference type="ARBA" id="ARBA00023054"/>
    </source>
</evidence>
<dbReference type="Gene3D" id="3.40.50.300">
    <property type="entry name" value="P-loop containing nucleotide triphosphate hydrolases"/>
    <property type="match status" value="2"/>
</dbReference>
<organism evidence="12 13">
    <name type="scientific">Porites lobata</name>
    <dbReference type="NCBI Taxonomy" id="104759"/>
    <lineage>
        <taxon>Eukaryota</taxon>
        <taxon>Metazoa</taxon>
        <taxon>Cnidaria</taxon>
        <taxon>Anthozoa</taxon>
        <taxon>Hexacorallia</taxon>
        <taxon>Scleractinia</taxon>
        <taxon>Fungiina</taxon>
        <taxon>Poritidae</taxon>
        <taxon>Porites</taxon>
    </lineage>
</organism>
<dbReference type="InterPro" id="IPR036277">
    <property type="entry name" value="SMC_hinge_sf"/>
</dbReference>
<feature type="compositionally biased region" description="Polar residues" evidence="10">
    <location>
        <begin position="1"/>
        <end position="10"/>
    </location>
</feature>
<comment type="caution">
    <text evidence="12">The sequence shown here is derived from an EMBL/GenBank/DDBJ whole genome shotgun (WGS) entry which is preliminary data.</text>
</comment>
<evidence type="ECO:0000256" key="1">
    <source>
        <dbReference type="ARBA" id="ARBA00004123"/>
    </source>
</evidence>
<dbReference type="SUPFAM" id="SSF52540">
    <property type="entry name" value="P-loop containing nucleoside triphosphate hydrolases"/>
    <property type="match status" value="2"/>
</dbReference>
<evidence type="ECO:0000256" key="7">
    <source>
        <dbReference type="ARBA" id="ARBA00023242"/>
    </source>
</evidence>
<dbReference type="Proteomes" id="UP001159405">
    <property type="component" value="Unassembled WGS sequence"/>
</dbReference>
<dbReference type="PANTHER" id="PTHR18937:SF172">
    <property type="entry name" value="STRUCTURAL MAINTENANCE OF CHROMOSOMES PROTEIN"/>
    <property type="match status" value="1"/>
</dbReference>
<evidence type="ECO:0000256" key="6">
    <source>
        <dbReference type="ARBA" id="ARBA00023067"/>
    </source>
</evidence>
<dbReference type="PANTHER" id="PTHR18937">
    <property type="entry name" value="STRUCTURAL MAINTENANCE OF CHROMOSOMES SMC FAMILY MEMBER"/>
    <property type="match status" value="1"/>
</dbReference>
<feature type="domain" description="SMC hinge" evidence="11">
    <location>
        <begin position="568"/>
        <end position="684"/>
    </location>
</feature>
<dbReference type="SUPFAM" id="SSF57997">
    <property type="entry name" value="Tropomyosin"/>
    <property type="match status" value="2"/>
</dbReference>
<gene>
    <name evidence="12" type="ORF">PLOB_00013723</name>
</gene>
<evidence type="ECO:0000313" key="12">
    <source>
        <dbReference type="EMBL" id="CAH3105521.1"/>
    </source>
</evidence>
<evidence type="ECO:0000256" key="2">
    <source>
        <dbReference type="ARBA" id="ARBA00006005"/>
    </source>
</evidence>
<name>A0ABN8NGR2_9CNID</name>
<protein>
    <recommendedName>
        <fullName evidence="8">Structural maintenance of chromosomes protein</fullName>
    </recommendedName>
</protein>
<dbReference type="SMART" id="SM00968">
    <property type="entry name" value="SMC_hinge"/>
    <property type="match status" value="1"/>
</dbReference>
<accession>A0ABN8NGR2</accession>
<evidence type="ECO:0000256" key="9">
    <source>
        <dbReference type="SAM" id="Coils"/>
    </source>
</evidence>
<dbReference type="Gene3D" id="3.30.70.1620">
    <property type="match status" value="1"/>
</dbReference>
<dbReference type="EMBL" id="CALNXK010000018">
    <property type="protein sequence ID" value="CAH3105521.1"/>
    <property type="molecule type" value="Genomic_DNA"/>
</dbReference>
<dbReference type="InterPro" id="IPR003395">
    <property type="entry name" value="RecF/RecN/SMC_N"/>
</dbReference>
<dbReference type="PIRSF" id="PIRSF005719">
    <property type="entry name" value="SMC"/>
    <property type="match status" value="1"/>
</dbReference>
<dbReference type="Pfam" id="PF06470">
    <property type="entry name" value="SMC_hinge"/>
    <property type="match status" value="1"/>
</dbReference>
<feature type="coiled-coil region" evidence="9">
    <location>
        <begin position="732"/>
        <end position="801"/>
    </location>
</feature>
<evidence type="ECO:0000256" key="10">
    <source>
        <dbReference type="SAM" id="MobiDB-lite"/>
    </source>
</evidence>
<comment type="similarity">
    <text evidence="2">Belongs to the SMC family. SMC4 subfamily.</text>
</comment>
<proteinExistence type="inferred from homology"/>
<reference evidence="12 13" key="1">
    <citation type="submission" date="2022-05" db="EMBL/GenBank/DDBJ databases">
        <authorList>
            <consortium name="Genoscope - CEA"/>
            <person name="William W."/>
        </authorList>
    </citation>
    <scope>NUCLEOTIDE SEQUENCE [LARGE SCALE GENOMIC DNA]</scope>
</reference>
<evidence type="ECO:0000313" key="13">
    <source>
        <dbReference type="Proteomes" id="UP001159405"/>
    </source>
</evidence>
<dbReference type="InterPro" id="IPR024704">
    <property type="entry name" value="SMC"/>
</dbReference>
<keyword evidence="13" id="KW-1185">Reference proteome</keyword>
<keyword evidence="5 9" id="KW-0175">Coiled coil</keyword>
<feature type="coiled-coil region" evidence="9">
    <location>
        <begin position="222"/>
        <end position="323"/>
    </location>
</feature>